<dbReference type="HAMAP" id="MF_00033">
    <property type="entry name" value="MurG"/>
    <property type="match status" value="1"/>
</dbReference>
<dbReference type="NCBIfam" id="TIGR01133">
    <property type="entry name" value="murG"/>
    <property type="match status" value="1"/>
</dbReference>
<feature type="binding site" evidence="10">
    <location>
        <position position="193"/>
    </location>
    <ligand>
        <name>UDP-N-acetyl-alpha-D-glucosamine</name>
        <dbReference type="ChEBI" id="CHEBI:57705"/>
    </ligand>
</feature>
<dbReference type="GO" id="GO:0071555">
    <property type="term" value="P:cell wall organization"/>
    <property type="evidence" value="ECO:0007669"/>
    <property type="project" value="UniProtKB-KW"/>
</dbReference>
<sequence>MIDSPILLAAGGTGGHLFPAEALAHALAARGLAVELVTEERALRYGGAFPARALHVIPAGTPRGGSLLAKAQAVARLALGTAQAVALLRQVKPAAVIGFGGYPTVPPLLAASYIGVPSALHEANGVMGKANRFLAGRVDRIAAGLPTLAVPAALQSKVVVTGNPVRPNVLEAAKTPYPSFDDGMFRLLVAGGSQGARVMADIAPAAVAALPDALRAKISVVQQARPEDIARVEAIYAGAGVDAEIAPFFADFPARLAAAHFVITRAGASTVSELAVVGRPAMLVPLPHALDQDQAANAAFLEAAGGAETVRQSDFTPEFLTRRLCELINAPAQLATRAEAAKSVGVADAADRLADLIIDVARTGATKRS</sequence>
<organism evidence="13 14">
    <name type="scientific">Methylocystis rosea</name>
    <dbReference type="NCBI Taxonomy" id="173366"/>
    <lineage>
        <taxon>Bacteria</taxon>
        <taxon>Pseudomonadati</taxon>
        <taxon>Pseudomonadota</taxon>
        <taxon>Alphaproteobacteria</taxon>
        <taxon>Hyphomicrobiales</taxon>
        <taxon>Methylocystaceae</taxon>
        <taxon>Methylocystis</taxon>
    </lineage>
</organism>
<evidence type="ECO:0000256" key="10">
    <source>
        <dbReference type="HAMAP-Rule" id="MF_00033"/>
    </source>
</evidence>
<comment type="pathway">
    <text evidence="10">Cell wall biogenesis; peptidoglycan biosynthesis.</text>
</comment>
<keyword evidence="4 10" id="KW-0808">Transferase</keyword>
<dbReference type="PANTHER" id="PTHR21015">
    <property type="entry name" value="UDP-N-ACETYLGLUCOSAMINE--N-ACETYLMURAMYL-(PENTAPEPTIDE) PYROPHOSPHORYL-UNDECAPRENOL N-ACETYLGLUCOSAMINE TRANSFERASE 1"/>
    <property type="match status" value="1"/>
</dbReference>
<keyword evidence="8 10" id="KW-0131">Cell cycle</keyword>
<evidence type="ECO:0000256" key="3">
    <source>
        <dbReference type="ARBA" id="ARBA00022676"/>
    </source>
</evidence>
<evidence type="ECO:0000256" key="4">
    <source>
        <dbReference type="ARBA" id="ARBA00022679"/>
    </source>
</evidence>
<dbReference type="UniPathway" id="UPA00219"/>
<dbReference type="Proteomes" id="UP000273982">
    <property type="component" value="Chromosome"/>
</dbReference>
<keyword evidence="7 10" id="KW-0472">Membrane</keyword>
<keyword evidence="9 10" id="KW-0961">Cell wall biogenesis/degradation</keyword>
<evidence type="ECO:0000259" key="12">
    <source>
        <dbReference type="Pfam" id="PF04101"/>
    </source>
</evidence>
<evidence type="ECO:0000259" key="11">
    <source>
        <dbReference type="Pfam" id="PF03033"/>
    </source>
</evidence>
<evidence type="ECO:0000256" key="6">
    <source>
        <dbReference type="ARBA" id="ARBA00022984"/>
    </source>
</evidence>
<feature type="binding site" evidence="10">
    <location>
        <position position="166"/>
    </location>
    <ligand>
        <name>UDP-N-acetyl-alpha-D-glucosamine</name>
        <dbReference type="ChEBI" id="CHEBI:57705"/>
    </ligand>
</feature>
<evidence type="ECO:0000256" key="8">
    <source>
        <dbReference type="ARBA" id="ARBA00023306"/>
    </source>
</evidence>
<gene>
    <name evidence="10 13" type="primary">murG</name>
    <name evidence="13" type="ORF">EHO51_09390</name>
</gene>
<dbReference type="AlphaFoldDB" id="A0A3G8M802"/>
<feature type="domain" description="Glycosyltransferase family 28 N-terminal" evidence="11">
    <location>
        <begin position="6"/>
        <end position="142"/>
    </location>
</feature>
<dbReference type="CDD" id="cd03785">
    <property type="entry name" value="GT28_MurG"/>
    <property type="match status" value="1"/>
</dbReference>
<keyword evidence="6 10" id="KW-0573">Peptidoglycan synthesis</keyword>
<comment type="similarity">
    <text evidence="10">Belongs to the glycosyltransferase 28 family. MurG subfamily.</text>
</comment>
<dbReference type="SUPFAM" id="SSF53756">
    <property type="entry name" value="UDP-Glycosyltransferase/glycogen phosphorylase"/>
    <property type="match status" value="1"/>
</dbReference>
<keyword evidence="2 10" id="KW-0132">Cell division</keyword>
<keyword evidence="3 10" id="KW-0328">Glycosyltransferase</keyword>
<comment type="subcellular location">
    <subcellularLocation>
        <location evidence="10">Cell membrane</location>
        <topology evidence="10">Peripheral membrane protein</topology>
        <orientation evidence="10">Cytoplasmic side</orientation>
    </subcellularLocation>
</comment>
<dbReference type="Pfam" id="PF03033">
    <property type="entry name" value="Glyco_transf_28"/>
    <property type="match status" value="1"/>
</dbReference>
<feature type="binding site" evidence="10">
    <location>
        <begin position="13"/>
        <end position="15"/>
    </location>
    <ligand>
        <name>UDP-N-acetyl-alpha-D-glucosamine</name>
        <dbReference type="ChEBI" id="CHEBI:57705"/>
    </ligand>
</feature>
<dbReference type="EC" id="2.4.1.227" evidence="10"/>
<dbReference type="InterPro" id="IPR007235">
    <property type="entry name" value="Glyco_trans_28_C"/>
</dbReference>
<keyword evidence="1 10" id="KW-1003">Cell membrane</keyword>
<evidence type="ECO:0000256" key="9">
    <source>
        <dbReference type="ARBA" id="ARBA00023316"/>
    </source>
</evidence>
<evidence type="ECO:0000256" key="2">
    <source>
        <dbReference type="ARBA" id="ARBA00022618"/>
    </source>
</evidence>
<dbReference type="GO" id="GO:0051301">
    <property type="term" value="P:cell division"/>
    <property type="evidence" value="ECO:0007669"/>
    <property type="project" value="UniProtKB-KW"/>
</dbReference>
<dbReference type="PANTHER" id="PTHR21015:SF22">
    <property type="entry name" value="GLYCOSYLTRANSFERASE"/>
    <property type="match status" value="1"/>
</dbReference>
<comment type="function">
    <text evidence="10">Cell wall formation. Catalyzes the transfer of a GlcNAc subunit on undecaprenyl-pyrophosphoryl-MurNAc-pentapeptide (lipid intermediate I) to form undecaprenyl-pyrophosphoryl-MurNAc-(pentapeptide)GlcNAc (lipid intermediate II).</text>
</comment>
<dbReference type="GO" id="GO:0008360">
    <property type="term" value="P:regulation of cell shape"/>
    <property type="evidence" value="ECO:0007669"/>
    <property type="project" value="UniProtKB-KW"/>
</dbReference>
<evidence type="ECO:0000313" key="14">
    <source>
        <dbReference type="Proteomes" id="UP000273982"/>
    </source>
</evidence>
<comment type="caution">
    <text evidence="10">Lacks conserved residue(s) required for the propagation of feature annotation.</text>
</comment>
<proteinExistence type="inferred from homology"/>
<feature type="binding site" evidence="10">
    <location>
        <position position="294"/>
    </location>
    <ligand>
        <name>UDP-N-acetyl-alpha-D-glucosamine</name>
        <dbReference type="ChEBI" id="CHEBI:57705"/>
    </ligand>
</feature>
<dbReference type="GO" id="GO:0050511">
    <property type="term" value="F:undecaprenyldiphospho-muramoylpentapeptide beta-N-acetylglucosaminyltransferase activity"/>
    <property type="evidence" value="ECO:0007669"/>
    <property type="project" value="UniProtKB-UniRule"/>
</dbReference>
<evidence type="ECO:0000256" key="7">
    <source>
        <dbReference type="ARBA" id="ARBA00023136"/>
    </source>
</evidence>
<dbReference type="GO" id="GO:0051991">
    <property type="term" value="F:UDP-N-acetyl-D-glucosamine:N-acetylmuramoyl-L-alanyl-D-glutamyl-meso-2,6-diaminopimelyl-D-alanyl-D-alanine-diphosphoundecaprenol 4-beta-N-acetylglucosaminlytransferase activity"/>
    <property type="evidence" value="ECO:0007669"/>
    <property type="project" value="RHEA"/>
</dbReference>
<dbReference type="GO" id="GO:0009252">
    <property type="term" value="P:peptidoglycan biosynthetic process"/>
    <property type="evidence" value="ECO:0007669"/>
    <property type="project" value="UniProtKB-UniRule"/>
</dbReference>
<dbReference type="EMBL" id="CP034086">
    <property type="protein sequence ID" value="AZG76928.1"/>
    <property type="molecule type" value="Genomic_DNA"/>
</dbReference>
<evidence type="ECO:0000256" key="1">
    <source>
        <dbReference type="ARBA" id="ARBA00022475"/>
    </source>
</evidence>
<dbReference type="RefSeq" id="WP_124738666.1">
    <property type="nucleotide sequence ID" value="NZ_CP034086.1"/>
</dbReference>
<dbReference type="GO" id="GO:0005886">
    <property type="term" value="C:plasma membrane"/>
    <property type="evidence" value="ECO:0007669"/>
    <property type="project" value="UniProtKB-SubCell"/>
</dbReference>
<accession>A0A3G8M802</accession>
<evidence type="ECO:0000256" key="5">
    <source>
        <dbReference type="ARBA" id="ARBA00022960"/>
    </source>
</evidence>
<evidence type="ECO:0000313" key="13">
    <source>
        <dbReference type="EMBL" id="AZG76928.1"/>
    </source>
</evidence>
<dbReference type="GO" id="GO:0005975">
    <property type="term" value="P:carbohydrate metabolic process"/>
    <property type="evidence" value="ECO:0007669"/>
    <property type="project" value="InterPro"/>
</dbReference>
<reference evidence="13 14" key="1">
    <citation type="submission" date="2018-11" db="EMBL/GenBank/DDBJ databases">
        <title>Genome squencing of methanotrophic bacteria isolated from alkaline groundwater in Korea.</title>
        <authorList>
            <person name="Nguyen L.N."/>
        </authorList>
    </citation>
    <scope>NUCLEOTIDE SEQUENCE [LARGE SCALE GENOMIC DNA]</scope>
    <source>
        <strain evidence="13 14">GW6</strain>
    </source>
</reference>
<dbReference type="Pfam" id="PF04101">
    <property type="entry name" value="Glyco_tran_28_C"/>
    <property type="match status" value="1"/>
</dbReference>
<dbReference type="InterPro" id="IPR006009">
    <property type="entry name" value="GlcNAc_MurG"/>
</dbReference>
<name>A0A3G8M802_9HYPH</name>
<comment type="catalytic activity">
    <reaction evidence="10">
        <text>di-trans,octa-cis-undecaprenyl diphospho-N-acetyl-alpha-D-muramoyl-L-alanyl-D-glutamyl-meso-2,6-diaminopimeloyl-D-alanyl-D-alanine + UDP-N-acetyl-alpha-D-glucosamine = di-trans,octa-cis-undecaprenyl diphospho-[N-acetyl-alpha-D-glucosaminyl-(1-&gt;4)]-N-acetyl-alpha-D-muramoyl-L-alanyl-D-glutamyl-meso-2,6-diaminopimeloyl-D-alanyl-D-alanine + UDP + H(+)</text>
        <dbReference type="Rhea" id="RHEA:31227"/>
        <dbReference type="ChEBI" id="CHEBI:15378"/>
        <dbReference type="ChEBI" id="CHEBI:57705"/>
        <dbReference type="ChEBI" id="CHEBI:58223"/>
        <dbReference type="ChEBI" id="CHEBI:61387"/>
        <dbReference type="ChEBI" id="CHEBI:61388"/>
        <dbReference type="EC" id="2.4.1.227"/>
    </reaction>
</comment>
<dbReference type="InterPro" id="IPR004276">
    <property type="entry name" value="GlycoTrans_28_N"/>
</dbReference>
<keyword evidence="5 10" id="KW-0133">Cell shape</keyword>
<dbReference type="KEGG" id="mros:EHO51_09390"/>
<feature type="binding site" evidence="10">
    <location>
        <position position="124"/>
    </location>
    <ligand>
        <name>UDP-N-acetyl-alpha-D-glucosamine</name>
        <dbReference type="ChEBI" id="CHEBI:57705"/>
    </ligand>
</feature>
<protein>
    <recommendedName>
        <fullName evidence="10">UDP-N-acetylglucosamine--N-acetylmuramyl-(pentapeptide) pyrophosphoryl-undecaprenol N-acetylglucosamine transferase</fullName>
        <ecNumber evidence="10">2.4.1.227</ecNumber>
    </recommendedName>
    <alternativeName>
        <fullName evidence="10">Undecaprenyl-PP-MurNAc-pentapeptide-UDPGlcNAc GlcNAc transferase</fullName>
    </alternativeName>
</protein>
<feature type="domain" description="Glycosyl transferase family 28 C-terminal" evidence="12">
    <location>
        <begin position="187"/>
        <end position="353"/>
    </location>
</feature>
<dbReference type="Gene3D" id="3.40.50.2000">
    <property type="entry name" value="Glycogen Phosphorylase B"/>
    <property type="match status" value="2"/>
</dbReference>